<reference evidence="2 3" key="1">
    <citation type="submission" date="2022-11" db="EMBL/GenBank/DDBJ databases">
        <title>Minimal conservation of predation-associated metabolite biosynthetic gene clusters underscores biosynthetic potential of Myxococcota including descriptions for ten novel species: Archangium lansinium sp. nov., Myxococcus landrumus sp. nov., Nannocystis bai.</title>
        <authorList>
            <person name="Ahearne A."/>
            <person name="Stevens C."/>
            <person name="Phillips K."/>
        </authorList>
    </citation>
    <scope>NUCLEOTIDE SEQUENCE [LARGE SCALE GENOMIC DNA]</scope>
    <source>
        <strain evidence="2 3">MIWBW</strain>
    </source>
</reference>
<proteinExistence type="predicted"/>
<feature type="chain" id="PRO_5046746963" evidence="1">
    <location>
        <begin position="19"/>
        <end position="217"/>
    </location>
</feature>
<name>A0ABT4AQJ4_9BACT</name>
<sequence length="217" mass="22268">MKALVFSSVLLLAPVAAAEAPILTARGRVDAPHLSLLAGPQGVGLGFLLPRPPVPESRPIAFGGELFFLPSTGVLELRGAGQWQLTSGEGAFQASAQLGLTTYGVMRGPADVGLGPHAGLTASLGGPRLEGFLGAQAGLEAFLRTGGPRIPLRALLGARGRLGPWGLTLTARGGVDLERGLSPTWRGDVLLALSWYGRASQEETTAAPTEASAPPRP</sequence>
<organism evidence="2 3">
    <name type="scientific">Archangium lansingense</name>
    <dbReference type="NCBI Taxonomy" id="2995310"/>
    <lineage>
        <taxon>Bacteria</taxon>
        <taxon>Pseudomonadati</taxon>
        <taxon>Myxococcota</taxon>
        <taxon>Myxococcia</taxon>
        <taxon>Myxococcales</taxon>
        <taxon>Cystobacterineae</taxon>
        <taxon>Archangiaceae</taxon>
        <taxon>Archangium</taxon>
    </lineage>
</organism>
<feature type="signal peptide" evidence="1">
    <location>
        <begin position="1"/>
        <end position="18"/>
    </location>
</feature>
<evidence type="ECO:0000313" key="3">
    <source>
        <dbReference type="Proteomes" id="UP001207654"/>
    </source>
</evidence>
<dbReference type="EMBL" id="JAPNKA010000001">
    <property type="protein sequence ID" value="MCY1083541.1"/>
    <property type="molecule type" value="Genomic_DNA"/>
</dbReference>
<keyword evidence="3" id="KW-1185">Reference proteome</keyword>
<dbReference type="Proteomes" id="UP001207654">
    <property type="component" value="Unassembled WGS sequence"/>
</dbReference>
<gene>
    <name evidence="2" type="ORF">OV287_54795</name>
</gene>
<evidence type="ECO:0000313" key="2">
    <source>
        <dbReference type="EMBL" id="MCY1083541.1"/>
    </source>
</evidence>
<protein>
    <submittedName>
        <fullName evidence="2">Uncharacterized protein</fullName>
    </submittedName>
</protein>
<evidence type="ECO:0000256" key="1">
    <source>
        <dbReference type="SAM" id="SignalP"/>
    </source>
</evidence>
<comment type="caution">
    <text evidence="2">The sequence shown here is derived from an EMBL/GenBank/DDBJ whole genome shotgun (WGS) entry which is preliminary data.</text>
</comment>
<accession>A0ABT4AQJ4</accession>
<keyword evidence="1" id="KW-0732">Signal</keyword>
<dbReference type="RefSeq" id="WP_267542066.1">
    <property type="nucleotide sequence ID" value="NZ_JAPNKA010000001.1"/>
</dbReference>